<protein>
    <submittedName>
        <fullName evidence="1">Nucleotidyl transferase AbiEii toxin, Type IV TA system</fullName>
    </submittedName>
</protein>
<proteinExistence type="predicted"/>
<dbReference type="InterPro" id="IPR014942">
    <property type="entry name" value="AbiEii"/>
</dbReference>
<dbReference type="Pfam" id="PF08843">
    <property type="entry name" value="AbiEii"/>
    <property type="match status" value="1"/>
</dbReference>
<accession>A0A2H1J1G2</accession>
<evidence type="ECO:0000313" key="1">
    <source>
        <dbReference type="EMBL" id="SMX81307.1"/>
    </source>
</evidence>
<dbReference type="GO" id="GO:0016740">
    <property type="term" value="F:transferase activity"/>
    <property type="evidence" value="ECO:0007669"/>
    <property type="project" value="UniProtKB-KW"/>
</dbReference>
<evidence type="ECO:0000313" key="2">
    <source>
        <dbReference type="Proteomes" id="UP000234289"/>
    </source>
</evidence>
<reference evidence="2" key="1">
    <citation type="submission" date="2017-03" db="EMBL/GenBank/DDBJ databases">
        <authorList>
            <person name="Monnet C."/>
        </authorList>
    </citation>
    <scope>NUCLEOTIDE SEQUENCE [LARGE SCALE GENOMIC DNA]</scope>
    <source>
        <strain evidence="2">CNRZ 920</strain>
    </source>
</reference>
<dbReference type="EMBL" id="FXZG01000008">
    <property type="protein sequence ID" value="SMX81307.1"/>
    <property type="molecule type" value="Genomic_DNA"/>
</dbReference>
<dbReference type="Proteomes" id="UP000234289">
    <property type="component" value="Unassembled WGS sequence"/>
</dbReference>
<name>A0A2H1J1G2_BREAU</name>
<organism evidence="1 2">
    <name type="scientific">Brevibacterium aurantiacum</name>
    <dbReference type="NCBI Taxonomy" id="273384"/>
    <lineage>
        <taxon>Bacteria</taxon>
        <taxon>Bacillati</taxon>
        <taxon>Actinomycetota</taxon>
        <taxon>Actinomycetes</taxon>
        <taxon>Micrococcales</taxon>
        <taxon>Brevibacteriaceae</taxon>
        <taxon>Brevibacterium</taxon>
    </lineage>
</organism>
<sequence>MNTATPPLNFAQLNTRVEEAARDLGVPVARVRRMLCTLIVSQMLPDAVAIKGGMGVKLRMGESGTRATADLDVSTLRRGEEFEEAFRVSLAPGWGTVPATKGARKQDPDAPGRVAFTADLKSRPLHDPGLAQPQYVMRPYRVTLSFLGREWGGLDLEVSDPEIEPHAHTRRQIDGELIELSSRFGFGALQPVELIDLEYQIAQKIHALTDPDYSRAHDLVDLQLLWAAEPELDSVREFCVRTFNFRRAQEWPPLPLRPMDDWEPAYKLSREETEIDGGSLVLADIDSAREWLKQIITSINATATMWNHE</sequence>
<dbReference type="AlphaFoldDB" id="A0A2H1J1G2"/>
<gene>
    <name evidence="1" type="ORF">BAUR920_01630</name>
</gene>
<keyword evidence="1" id="KW-0808">Transferase</keyword>
<dbReference type="RefSeq" id="WP_257943851.1">
    <property type="nucleotide sequence ID" value="NZ_FXZG01000008.1"/>
</dbReference>